<dbReference type="GO" id="GO:0003910">
    <property type="term" value="F:DNA ligase (ATP) activity"/>
    <property type="evidence" value="ECO:0007669"/>
    <property type="project" value="UniProtKB-EC"/>
</dbReference>
<keyword evidence="3" id="KW-0132">Cell division</keyword>
<evidence type="ECO:0000256" key="2">
    <source>
        <dbReference type="ARBA" id="ARBA00022598"/>
    </source>
</evidence>
<dbReference type="SUPFAM" id="SSF117018">
    <property type="entry name" value="ATP-dependent DNA ligase DNA-binding domain"/>
    <property type="match status" value="1"/>
</dbReference>
<dbReference type="Pfam" id="PF01068">
    <property type="entry name" value="DNA_ligase_A_M"/>
    <property type="match status" value="1"/>
</dbReference>
<dbReference type="RefSeq" id="WP_343067469.1">
    <property type="nucleotide sequence ID" value="NZ_BAABHL010000041.1"/>
</dbReference>
<comment type="catalytic activity">
    <reaction evidence="12">
        <text>ATP + (deoxyribonucleotide)n-3'-hydroxyl + 5'-phospho-(deoxyribonucleotide)m = (deoxyribonucleotide)n+m + AMP + diphosphate.</text>
        <dbReference type="EC" id="6.5.1.1"/>
    </reaction>
</comment>
<dbReference type="GO" id="GO:0071897">
    <property type="term" value="P:DNA biosynthetic process"/>
    <property type="evidence" value="ECO:0007669"/>
    <property type="project" value="InterPro"/>
</dbReference>
<dbReference type="AlphaFoldDB" id="A0A840EYK6"/>
<keyword evidence="10" id="KW-0234">DNA repair</keyword>
<keyword evidence="4" id="KW-0235">DNA replication</keyword>
<dbReference type="GO" id="GO:0051301">
    <property type="term" value="P:cell division"/>
    <property type="evidence" value="ECO:0007669"/>
    <property type="project" value="UniProtKB-KW"/>
</dbReference>
<dbReference type="NCBIfam" id="TIGR00574">
    <property type="entry name" value="dnl1"/>
    <property type="match status" value="1"/>
</dbReference>
<dbReference type="Pfam" id="PF04675">
    <property type="entry name" value="DNA_ligase_A_N"/>
    <property type="match status" value="1"/>
</dbReference>
<dbReference type="GO" id="GO:0003677">
    <property type="term" value="F:DNA binding"/>
    <property type="evidence" value="ECO:0007669"/>
    <property type="project" value="InterPro"/>
</dbReference>
<dbReference type="InterPro" id="IPR000977">
    <property type="entry name" value="DNA_ligase_ATP-dep"/>
</dbReference>
<proteinExistence type="inferred from homology"/>
<dbReference type="InterPro" id="IPR012340">
    <property type="entry name" value="NA-bd_OB-fold"/>
</dbReference>
<keyword evidence="7" id="KW-0227">DNA damage</keyword>
<evidence type="ECO:0000256" key="3">
    <source>
        <dbReference type="ARBA" id="ARBA00022618"/>
    </source>
</evidence>
<evidence type="ECO:0000256" key="12">
    <source>
        <dbReference type="ARBA" id="ARBA00034003"/>
    </source>
</evidence>
<comment type="similarity">
    <text evidence="13">Belongs to the ATP-dependent DNA ligase family.</text>
</comment>
<dbReference type="Pfam" id="PF04679">
    <property type="entry name" value="DNA_ligase_A_C"/>
    <property type="match status" value="1"/>
</dbReference>
<gene>
    <name evidence="15" type="ORF">BKA16_003264</name>
</gene>
<keyword evidence="11" id="KW-0131">Cell cycle</keyword>
<dbReference type="InterPro" id="IPR012310">
    <property type="entry name" value="DNA_ligase_ATP-dep_cent"/>
</dbReference>
<dbReference type="Gene3D" id="3.30.470.30">
    <property type="entry name" value="DNA ligase/mRNA capping enzyme"/>
    <property type="match status" value="1"/>
</dbReference>
<feature type="domain" description="ATP-dependent DNA ligase family profile" evidence="14">
    <location>
        <begin position="290"/>
        <end position="406"/>
    </location>
</feature>
<dbReference type="GO" id="GO:0006310">
    <property type="term" value="P:DNA recombination"/>
    <property type="evidence" value="ECO:0007669"/>
    <property type="project" value="UniProtKB-KW"/>
</dbReference>
<keyword evidence="6" id="KW-0547">Nucleotide-binding</keyword>
<evidence type="ECO:0000256" key="9">
    <source>
        <dbReference type="ARBA" id="ARBA00023172"/>
    </source>
</evidence>
<accession>A0A840EYK6</accession>
<evidence type="ECO:0000256" key="13">
    <source>
        <dbReference type="RuleBase" id="RU004196"/>
    </source>
</evidence>
<dbReference type="GO" id="GO:0005524">
    <property type="term" value="F:ATP binding"/>
    <property type="evidence" value="ECO:0007669"/>
    <property type="project" value="UniProtKB-KW"/>
</dbReference>
<dbReference type="InterPro" id="IPR012308">
    <property type="entry name" value="DNA_ligase_ATP-dep_N"/>
</dbReference>
<keyword evidence="5" id="KW-0479">Metal-binding</keyword>
<reference evidence="15 16" key="1">
    <citation type="submission" date="2020-08" db="EMBL/GenBank/DDBJ databases">
        <title>Sequencing the genomes of 1000 actinobacteria strains.</title>
        <authorList>
            <person name="Klenk H.-P."/>
        </authorList>
    </citation>
    <scope>NUCLEOTIDE SEQUENCE [LARGE SCALE GENOMIC DNA]</scope>
    <source>
        <strain evidence="15 16">DSM 45298</strain>
    </source>
</reference>
<dbReference type="SUPFAM" id="SSF50249">
    <property type="entry name" value="Nucleic acid-binding proteins"/>
    <property type="match status" value="1"/>
</dbReference>
<dbReference type="EC" id="6.5.1.1" evidence="1"/>
<keyword evidence="2 15" id="KW-0436">Ligase</keyword>
<dbReference type="GO" id="GO:0006260">
    <property type="term" value="P:DNA replication"/>
    <property type="evidence" value="ECO:0007669"/>
    <property type="project" value="UniProtKB-KW"/>
</dbReference>
<dbReference type="GO" id="GO:0006281">
    <property type="term" value="P:DNA repair"/>
    <property type="evidence" value="ECO:0007669"/>
    <property type="project" value="UniProtKB-KW"/>
</dbReference>
<evidence type="ECO:0000313" key="15">
    <source>
        <dbReference type="EMBL" id="MBB4136712.1"/>
    </source>
</evidence>
<dbReference type="PANTHER" id="PTHR45674:SF13">
    <property type="entry name" value="DNA LIGASE-RELATED"/>
    <property type="match status" value="1"/>
</dbReference>
<dbReference type="Gene3D" id="1.10.3260.10">
    <property type="entry name" value="DNA ligase, ATP-dependent, N-terminal domain"/>
    <property type="match status" value="1"/>
</dbReference>
<keyword evidence="9" id="KW-0233">DNA recombination</keyword>
<organism evidence="15 16">
    <name type="scientific">Gordonia humi</name>
    <dbReference type="NCBI Taxonomy" id="686429"/>
    <lineage>
        <taxon>Bacteria</taxon>
        <taxon>Bacillati</taxon>
        <taxon>Actinomycetota</taxon>
        <taxon>Actinomycetes</taxon>
        <taxon>Mycobacteriales</taxon>
        <taxon>Gordoniaceae</taxon>
        <taxon>Gordonia</taxon>
    </lineage>
</organism>
<evidence type="ECO:0000256" key="6">
    <source>
        <dbReference type="ARBA" id="ARBA00022741"/>
    </source>
</evidence>
<evidence type="ECO:0000259" key="14">
    <source>
        <dbReference type="PROSITE" id="PS50160"/>
    </source>
</evidence>
<dbReference type="Gene3D" id="2.40.50.140">
    <property type="entry name" value="Nucleic acid-binding proteins"/>
    <property type="match status" value="1"/>
</dbReference>
<keyword evidence="8" id="KW-0067">ATP-binding</keyword>
<dbReference type="InterPro" id="IPR050191">
    <property type="entry name" value="ATP-dep_DNA_ligase"/>
</dbReference>
<evidence type="ECO:0000256" key="10">
    <source>
        <dbReference type="ARBA" id="ARBA00023204"/>
    </source>
</evidence>
<evidence type="ECO:0000256" key="1">
    <source>
        <dbReference type="ARBA" id="ARBA00012727"/>
    </source>
</evidence>
<comment type="caution">
    <text evidence="15">The sequence shown here is derived from an EMBL/GenBank/DDBJ whole genome shotgun (WGS) entry which is preliminary data.</text>
</comment>
<dbReference type="EMBL" id="JACIFP010000001">
    <property type="protein sequence ID" value="MBB4136712.1"/>
    <property type="molecule type" value="Genomic_DNA"/>
</dbReference>
<evidence type="ECO:0000256" key="4">
    <source>
        <dbReference type="ARBA" id="ARBA00022705"/>
    </source>
</evidence>
<protein>
    <recommendedName>
        <fullName evidence="1">DNA ligase (ATP)</fullName>
        <ecNumber evidence="1">6.5.1.1</ecNumber>
    </recommendedName>
</protein>
<evidence type="ECO:0000256" key="8">
    <source>
        <dbReference type="ARBA" id="ARBA00022840"/>
    </source>
</evidence>
<evidence type="ECO:0000256" key="7">
    <source>
        <dbReference type="ARBA" id="ARBA00022763"/>
    </source>
</evidence>
<evidence type="ECO:0000256" key="11">
    <source>
        <dbReference type="ARBA" id="ARBA00023306"/>
    </source>
</evidence>
<keyword evidence="16" id="KW-1185">Reference proteome</keyword>
<dbReference type="Proteomes" id="UP000551501">
    <property type="component" value="Unassembled WGS sequence"/>
</dbReference>
<dbReference type="PROSITE" id="PS50160">
    <property type="entry name" value="DNA_LIGASE_A3"/>
    <property type="match status" value="1"/>
</dbReference>
<dbReference type="SUPFAM" id="SSF56091">
    <property type="entry name" value="DNA ligase/mRNA capping enzyme, catalytic domain"/>
    <property type="match status" value="1"/>
</dbReference>
<evidence type="ECO:0000313" key="16">
    <source>
        <dbReference type="Proteomes" id="UP000551501"/>
    </source>
</evidence>
<name>A0A840EYK6_9ACTN</name>
<dbReference type="PANTHER" id="PTHR45674">
    <property type="entry name" value="DNA LIGASE 1/3 FAMILY MEMBER"/>
    <property type="match status" value="1"/>
</dbReference>
<sequence>MTTALVEVVSAVADVAATRSRTAKTHVLARLLIAAGSDDVVAVVGLVLGRPVQGRLRVGWRTLDRIRPEPAASARLTVGDVDAAFTVLAASTGPGSAARRTEILTGLLRAATADEQDYLVRVMIGEMRTGALDGVVVDAAAIAADLPKATVRRAAMLTGDLGRTVRAVIDGDDLSGVGLTPGVAVQPMLAATASTAAEAIRTAGASSVEFKLDGARLQIHRVGGTVTAYTRSLADITARVPDVVDVVRGLPGDDLVLDGETLALDEDGAARPFQDTMSSFGDAGENALTVWFFDVLYADGRSLVDEPLSVRREILASTVGARLIPGQVVPADDGAAAQTVLDDALAAGNEGIVVKALDSTYAAGRRGAHWIKVKPVYTYDLVVLAVERGSGRRSGWLSNIHLGARDPDGEYGEPGGFVMVGKTFKGLTDDLLRWQTEHFPTIAEHDDGHVLRLRPETVVEIAVDGVQRSTRYPGGAALRFARVKRYRTGVDAKSPSEADTISTIRGLLR</sequence>
<dbReference type="GO" id="GO:0046872">
    <property type="term" value="F:metal ion binding"/>
    <property type="evidence" value="ECO:0007669"/>
    <property type="project" value="UniProtKB-KW"/>
</dbReference>
<evidence type="ECO:0000256" key="5">
    <source>
        <dbReference type="ARBA" id="ARBA00022723"/>
    </source>
</evidence>
<dbReference type="InterPro" id="IPR012309">
    <property type="entry name" value="DNA_ligase_ATP-dep_C"/>
</dbReference>
<dbReference type="InterPro" id="IPR036599">
    <property type="entry name" value="DNA_ligase_N_sf"/>
</dbReference>